<dbReference type="InterPro" id="IPR005175">
    <property type="entry name" value="PPC_dom"/>
</dbReference>
<dbReference type="RefSeq" id="WP_230304128.1">
    <property type="nucleotide sequence ID" value="NZ_CAKKMG010000144.1"/>
</dbReference>
<dbReference type="SUPFAM" id="SSF117856">
    <property type="entry name" value="AF0104/ALDC/Ptd012-like"/>
    <property type="match status" value="1"/>
</dbReference>
<dbReference type="PROSITE" id="PS51742">
    <property type="entry name" value="PPC"/>
    <property type="match status" value="1"/>
</dbReference>
<evidence type="ECO:0000313" key="3">
    <source>
        <dbReference type="Proteomes" id="UP000789326"/>
    </source>
</evidence>
<comment type="caution">
    <text evidence="2">The sequence shown here is derived from an EMBL/GenBank/DDBJ whole genome shotgun (WGS) entry which is preliminary data.</text>
</comment>
<evidence type="ECO:0000313" key="2">
    <source>
        <dbReference type="EMBL" id="CAH0312609.1"/>
    </source>
</evidence>
<proteinExistence type="predicted"/>
<dbReference type="Proteomes" id="UP000789326">
    <property type="component" value="Unassembled WGS sequence"/>
</dbReference>
<organism evidence="2 3">
    <name type="scientific">Peribacillus simplex</name>
    <dbReference type="NCBI Taxonomy" id="1478"/>
    <lineage>
        <taxon>Bacteria</taxon>
        <taxon>Bacillati</taxon>
        <taxon>Bacillota</taxon>
        <taxon>Bacilli</taxon>
        <taxon>Bacillales</taxon>
        <taxon>Bacillaceae</taxon>
        <taxon>Peribacillus</taxon>
    </lineage>
</organism>
<dbReference type="EMBL" id="CAKKMG010000144">
    <property type="protein sequence ID" value="CAH0312609.1"/>
    <property type="molecule type" value="Genomic_DNA"/>
</dbReference>
<dbReference type="CDD" id="cd11378">
    <property type="entry name" value="DUF296"/>
    <property type="match status" value="1"/>
</dbReference>
<dbReference type="PANTHER" id="PTHR34988:SF1">
    <property type="entry name" value="DNA-BINDING PROTEIN"/>
    <property type="match status" value="1"/>
</dbReference>
<name>A0A9W4L9K7_9BACI</name>
<dbReference type="AlphaFoldDB" id="A0A9W4L9K7"/>
<sequence>MVNLSEGSKPTTRQSHSYKADESFTIFGSLSAGSDLMNGILKQCEKHNIKSGIVSCIGSLKEVGYVLFKTMNGMPLGYGSEITIKKPVELISGTGFICENESKELDLHFHGLVITEDGEMGAGHFLRGKNPTLITIEFSITASNNIGAVREFDANLGFKVINFFNH</sequence>
<reference evidence="2" key="1">
    <citation type="submission" date="2021-11" db="EMBL/GenBank/DDBJ databases">
        <authorList>
            <person name="Bulgarelli D."/>
        </authorList>
    </citation>
    <scope>NUCLEOTIDE SEQUENCE</scope>
    <source>
        <strain evidence="2">Bi133</strain>
    </source>
</reference>
<gene>
    <name evidence="2" type="ORF">SRABI133_05001</name>
</gene>
<accession>A0A9W4L9K7</accession>
<protein>
    <recommendedName>
        <fullName evidence="1">PPC domain-containing protein</fullName>
    </recommendedName>
</protein>
<feature type="domain" description="PPC" evidence="1">
    <location>
        <begin position="20"/>
        <end position="164"/>
    </location>
</feature>
<evidence type="ECO:0000259" key="1">
    <source>
        <dbReference type="PROSITE" id="PS51742"/>
    </source>
</evidence>
<dbReference type="PANTHER" id="PTHR34988">
    <property type="entry name" value="PROTEIN, PUTATIVE-RELATED"/>
    <property type="match status" value="1"/>
</dbReference>
<dbReference type="Gene3D" id="3.30.1330.80">
    <property type="entry name" value="Hypothetical protein, similar to alpha- acetolactate decarboxylase, domain 2"/>
    <property type="match status" value="1"/>
</dbReference>
<dbReference type="Pfam" id="PF03479">
    <property type="entry name" value="PCC"/>
    <property type="match status" value="1"/>
</dbReference>